<dbReference type="AlphaFoldDB" id="A0AAD4XFP0"/>
<organism evidence="4 5">
    <name type="scientific">Papaver atlanticum</name>
    <dbReference type="NCBI Taxonomy" id="357466"/>
    <lineage>
        <taxon>Eukaryota</taxon>
        <taxon>Viridiplantae</taxon>
        <taxon>Streptophyta</taxon>
        <taxon>Embryophyta</taxon>
        <taxon>Tracheophyta</taxon>
        <taxon>Spermatophyta</taxon>
        <taxon>Magnoliopsida</taxon>
        <taxon>Ranunculales</taxon>
        <taxon>Papaveraceae</taxon>
        <taxon>Papaveroideae</taxon>
        <taxon>Papaver</taxon>
    </lineage>
</organism>
<accession>A0AAD4XFP0</accession>
<feature type="region of interest" description="Disordered" evidence="3">
    <location>
        <begin position="25"/>
        <end position="51"/>
    </location>
</feature>
<feature type="compositionally biased region" description="Low complexity" evidence="3">
    <location>
        <begin position="25"/>
        <end position="49"/>
    </location>
</feature>
<keyword evidence="2" id="KW-0813">Transport</keyword>
<dbReference type="GO" id="GO:0005524">
    <property type="term" value="F:ATP binding"/>
    <property type="evidence" value="ECO:0007669"/>
    <property type="project" value="UniProtKB-KW"/>
</dbReference>
<evidence type="ECO:0000313" key="5">
    <source>
        <dbReference type="Proteomes" id="UP001202328"/>
    </source>
</evidence>
<evidence type="ECO:0000313" key="4">
    <source>
        <dbReference type="EMBL" id="KAI3912836.1"/>
    </source>
</evidence>
<evidence type="ECO:0008006" key="6">
    <source>
        <dbReference type="Google" id="ProtNLM"/>
    </source>
</evidence>
<dbReference type="PANTHER" id="PTHR48082">
    <property type="entry name" value="ATP SYNTHASE SUBUNIT ALPHA, MITOCHONDRIAL"/>
    <property type="match status" value="1"/>
</dbReference>
<reference evidence="4" key="1">
    <citation type="submission" date="2022-04" db="EMBL/GenBank/DDBJ databases">
        <title>A functionally conserved STORR gene fusion in Papaver species that diverged 16.8 million years ago.</title>
        <authorList>
            <person name="Catania T."/>
        </authorList>
    </citation>
    <scope>NUCLEOTIDE SEQUENCE</scope>
    <source>
        <strain evidence="4">S-188037</strain>
    </source>
</reference>
<evidence type="ECO:0000256" key="3">
    <source>
        <dbReference type="SAM" id="MobiDB-lite"/>
    </source>
</evidence>
<dbReference type="PANTHER" id="PTHR48082:SF2">
    <property type="entry name" value="ATP SYNTHASE SUBUNIT ALPHA, MITOCHONDRIAL"/>
    <property type="match status" value="1"/>
</dbReference>
<dbReference type="EMBL" id="JAJJMB010009601">
    <property type="protein sequence ID" value="KAI3912836.1"/>
    <property type="molecule type" value="Genomic_DNA"/>
</dbReference>
<dbReference type="GO" id="GO:0046933">
    <property type="term" value="F:proton-transporting ATP synthase activity, rotational mechanism"/>
    <property type="evidence" value="ECO:0007669"/>
    <property type="project" value="InterPro"/>
</dbReference>
<sequence length="160" mass="17328">MSSSMAAAVLRRGGKRLLAAPLISASRSVDAVSGSSSSQSNKIRSPSRSFSTAEFSPRAGELTNLLESRISSFYTNFQVDEVGRVISVGDGIARVYGLDQIQAAVKGFCDKMPLDKISEYEKAILASVKPDLLQSLKAVLTNERKEELESFLRETALSYT</sequence>
<comment type="caution">
    <text evidence="4">The sequence shown here is derived from an EMBL/GenBank/DDBJ whole genome shotgun (WGS) entry which is preliminary data.</text>
</comment>
<evidence type="ECO:0000256" key="2">
    <source>
        <dbReference type="ARBA" id="ARBA00022448"/>
    </source>
</evidence>
<keyword evidence="5" id="KW-1185">Reference proteome</keyword>
<dbReference type="Gene3D" id="2.40.30.20">
    <property type="match status" value="1"/>
</dbReference>
<dbReference type="GO" id="GO:0043531">
    <property type="term" value="F:ADP binding"/>
    <property type="evidence" value="ECO:0007669"/>
    <property type="project" value="TreeGrafter"/>
</dbReference>
<proteinExistence type="inferred from homology"/>
<gene>
    <name evidence="4" type="ORF">MKW98_012778</name>
</gene>
<name>A0AAD4XFP0_9MAGN</name>
<dbReference type="InterPro" id="IPR036121">
    <property type="entry name" value="ATPase_F1/V1/A1_a/bsu_N_sf"/>
</dbReference>
<dbReference type="GO" id="GO:0045259">
    <property type="term" value="C:proton-transporting ATP synthase complex"/>
    <property type="evidence" value="ECO:0007669"/>
    <property type="project" value="InterPro"/>
</dbReference>
<dbReference type="Proteomes" id="UP001202328">
    <property type="component" value="Unassembled WGS sequence"/>
</dbReference>
<dbReference type="InterPro" id="IPR023366">
    <property type="entry name" value="ATP_synth_asu-like_sf"/>
</dbReference>
<comment type="similarity">
    <text evidence="1">Belongs to the ATPase alpha/beta chains family.</text>
</comment>
<protein>
    <recommendedName>
        <fullName evidence="6">ATP synthase subunit alpha, mitochondrial</fullName>
    </recommendedName>
</protein>
<dbReference type="InterPro" id="IPR005294">
    <property type="entry name" value="ATP_synth_F1_asu"/>
</dbReference>
<evidence type="ECO:0000256" key="1">
    <source>
        <dbReference type="ARBA" id="ARBA00008936"/>
    </source>
</evidence>
<dbReference type="SUPFAM" id="SSF50615">
    <property type="entry name" value="N-terminal domain of alpha and beta subunits of F1 ATP synthase"/>
    <property type="match status" value="1"/>
</dbReference>